<evidence type="ECO:0000313" key="7">
    <source>
        <dbReference type="EMBL" id="GMR61765.1"/>
    </source>
</evidence>
<feature type="transmembrane region" description="Helical" evidence="5">
    <location>
        <begin position="367"/>
        <end position="386"/>
    </location>
</feature>
<feature type="transmembrane region" description="Helical" evidence="5">
    <location>
        <begin position="507"/>
        <end position="527"/>
    </location>
</feature>
<keyword evidence="4 5" id="KW-0472">Membrane</keyword>
<evidence type="ECO:0000313" key="8">
    <source>
        <dbReference type="Proteomes" id="UP001328107"/>
    </source>
</evidence>
<dbReference type="GO" id="GO:0016020">
    <property type="term" value="C:membrane"/>
    <property type="evidence" value="ECO:0007669"/>
    <property type="project" value="UniProtKB-SubCell"/>
</dbReference>
<dbReference type="Proteomes" id="UP001328107">
    <property type="component" value="Unassembled WGS sequence"/>
</dbReference>
<keyword evidence="3 5" id="KW-1133">Transmembrane helix</keyword>
<organism evidence="7 8">
    <name type="scientific">Pristionchus mayeri</name>
    <dbReference type="NCBI Taxonomy" id="1317129"/>
    <lineage>
        <taxon>Eukaryota</taxon>
        <taxon>Metazoa</taxon>
        <taxon>Ecdysozoa</taxon>
        <taxon>Nematoda</taxon>
        <taxon>Chromadorea</taxon>
        <taxon>Rhabditida</taxon>
        <taxon>Rhabditina</taxon>
        <taxon>Diplogasteromorpha</taxon>
        <taxon>Diplogasteroidea</taxon>
        <taxon>Neodiplogasteridae</taxon>
        <taxon>Pristionchus</taxon>
    </lineage>
</organism>
<feature type="transmembrane region" description="Helical" evidence="5">
    <location>
        <begin position="163"/>
        <end position="183"/>
    </location>
</feature>
<evidence type="ECO:0000256" key="2">
    <source>
        <dbReference type="ARBA" id="ARBA00022692"/>
    </source>
</evidence>
<evidence type="ECO:0000259" key="6">
    <source>
        <dbReference type="PROSITE" id="PS50850"/>
    </source>
</evidence>
<dbReference type="AlphaFoldDB" id="A0AAN5DGN4"/>
<keyword evidence="8" id="KW-1185">Reference proteome</keyword>
<name>A0AAN5DGN4_9BILA</name>
<feature type="domain" description="Major facilitator superfamily (MFS) profile" evidence="6">
    <location>
        <begin position="49"/>
        <end position="531"/>
    </location>
</feature>
<comment type="subcellular location">
    <subcellularLocation>
        <location evidence="1">Membrane</location>
        <topology evidence="1">Multi-pass membrane protein</topology>
    </subcellularLocation>
</comment>
<dbReference type="GO" id="GO:0022857">
    <property type="term" value="F:transmembrane transporter activity"/>
    <property type="evidence" value="ECO:0007669"/>
    <property type="project" value="InterPro"/>
</dbReference>
<dbReference type="EMBL" id="BTRK01000006">
    <property type="protein sequence ID" value="GMR61765.1"/>
    <property type="molecule type" value="Genomic_DNA"/>
</dbReference>
<evidence type="ECO:0000256" key="5">
    <source>
        <dbReference type="SAM" id="Phobius"/>
    </source>
</evidence>
<evidence type="ECO:0000256" key="4">
    <source>
        <dbReference type="ARBA" id="ARBA00023136"/>
    </source>
</evidence>
<dbReference type="PROSITE" id="PS50850">
    <property type="entry name" value="MFS"/>
    <property type="match status" value="1"/>
</dbReference>
<protein>
    <recommendedName>
        <fullName evidence="6">Major facilitator superfamily (MFS) profile domain-containing protein</fullName>
    </recommendedName>
</protein>
<feature type="transmembrane region" description="Helical" evidence="5">
    <location>
        <begin position="398"/>
        <end position="420"/>
    </location>
</feature>
<dbReference type="InterPro" id="IPR005828">
    <property type="entry name" value="MFS_sugar_transport-like"/>
</dbReference>
<dbReference type="InterPro" id="IPR036259">
    <property type="entry name" value="MFS_trans_sf"/>
</dbReference>
<dbReference type="SUPFAM" id="SSF103473">
    <property type="entry name" value="MFS general substrate transporter"/>
    <property type="match status" value="1"/>
</dbReference>
<feature type="transmembrane region" description="Helical" evidence="5">
    <location>
        <begin position="48"/>
        <end position="72"/>
    </location>
</feature>
<reference evidence="8" key="1">
    <citation type="submission" date="2022-10" db="EMBL/GenBank/DDBJ databases">
        <title>Genome assembly of Pristionchus species.</title>
        <authorList>
            <person name="Yoshida K."/>
            <person name="Sommer R.J."/>
        </authorList>
    </citation>
    <scope>NUCLEOTIDE SEQUENCE [LARGE SCALE GENOMIC DNA]</scope>
    <source>
        <strain evidence="8">RS5460</strain>
    </source>
</reference>
<feature type="transmembrane region" description="Helical" evidence="5">
    <location>
        <begin position="189"/>
        <end position="209"/>
    </location>
</feature>
<dbReference type="InterPro" id="IPR020846">
    <property type="entry name" value="MFS_dom"/>
</dbReference>
<feature type="transmembrane region" description="Helical" evidence="5">
    <location>
        <begin position="248"/>
        <end position="267"/>
    </location>
</feature>
<dbReference type="Pfam" id="PF00083">
    <property type="entry name" value="Sugar_tr"/>
    <property type="match status" value="1"/>
</dbReference>
<evidence type="ECO:0000256" key="3">
    <source>
        <dbReference type="ARBA" id="ARBA00022989"/>
    </source>
</evidence>
<gene>
    <name evidence="7" type="ORF">PMAYCL1PPCAC_31960</name>
</gene>
<sequence>MEGDTPVNEDEQSNQEEEEKVLVETLLLPTVPPKKAKNLDDFIKFGRYTVLVLFLVEFVCLSTLSTMIYMVYAGHNPTILGCGETIFNSSMDHTERCRAYHELHQNNSCKAELSFQFQSIQVEFDLLCEDAVYVKSSTTMQMTGVFLGALVFGQFSDTFGRRFCLMIALSCSAVFTGLSATSTDLFQFNIWRIATGFFAGGITAVQGVYLVENIPVKHRMLVNTIVTWSPNFIIYPIIAYLTHEWRRLAAVSACVNLLGVITLLFCFESPRFLIHKGKIDEARRVLTRIRSFNRDSCENRGQEIEEMLICEQQTYNNAKQKHHTFLTILKNPELLRWTFVLCFGIMTTSLINYGILFNMDSIIGSLYLNNIFFGIIRWGLNIFVGIADYKIKSAGRKVLNTASESANLLCLIFIFVVYYFGLEYSFANSLRIVTILVTAACGQEYLIRIARSYSEYLQVYIAKYITATELYPTSVRNLGCSAQAMFSRIGTIFSTQIFLLSEYHESYPYLALCAFLFVDILMFQLLIPETKGRKLENHIQKRVKKSSGI</sequence>
<proteinExistence type="predicted"/>
<comment type="caution">
    <text evidence="7">The sequence shown here is derived from an EMBL/GenBank/DDBJ whole genome shotgun (WGS) entry which is preliminary data.</text>
</comment>
<accession>A0AAN5DGN4</accession>
<evidence type="ECO:0000256" key="1">
    <source>
        <dbReference type="ARBA" id="ARBA00004141"/>
    </source>
</evidence>
<dbReference type="Gene3D" id="1.20.1250.20">
    <property type="entry name" value="MFS general substrate transporter like domains"/>
    <property type="match status" value="1"/>
</dbReference>
<feature type="transmembrane region" description="Helical" evidence="5">
    <location>
        <begin position="334"/>
        <end position="355"/>
    </location>
</feature>
<feature type="transmembrane region" description="Helical" evidence="5">
    <location>
        <begin position="221"/>
        <end position="242"/>
    </location>
</feature>
<keyword evidence="2 5" id="KW-0812">Transmembrane</keyword>
<dbReference type="PANTHER" id="PTHR24064">
    <property type="entry name" value="SOLUTE CARRIER FAMILY 22 MEMBER"/>
    <property type="match status" value="1"/>
</dbReference>